<proteinExistence type="predicted"/>
<keyword evidence="1" id="KW-0472">Membrane</keyword>
<feature type="transmembrane region" description="Helical" evidence="1">
    <location>
        <begin position="47"/>
        <end position="69"/>
    </location>
</feature>
<evidence type="ECO:0000313" key="2">
    <source>
        <dbReference type="EMBL" id="RNA00924.1"/>
    </source>
</evidence>
<sequence>MHIYYILNYLIGSSRYLIDESEIHITDLHINSLLYKNFEDGLNESPIFLIIFLNTRILIGHFVLLFIIINDANDVIGAWKGAHEVVDSYYSGEVHSSLTEFDCDSNKDLNKKNFDICGFCFERHLEFGKHKLSHLMFKINSLNVCSELEISENEYLNLDILFEKIKP</sequence>
<protein>
    <submittedName>
        <fullName evidence="2">Uncharacterized protein</fullName>
    </submittedName>
</protein>
<organism evidence="2 3">
    <name type="scientific">Brachionus plicatilis</name>
    <name type="common">Marine rotifer</name>
    <name type="synonym">Brachionus muelleri</name>
    <dbReference type="NCBI Taxonomy" id="10195"/>
    <lineage>
        <taxon>Eukaryota</taxon>
        <taxon>Metazoa</taxon>
        <taxon>Spiralia</taxon>
        <taxon>Gnathifera</taxon>
        <taxon>Rotifera</taxon>
        <taxon>Eurotatoria</taxon>
        <taxon>Monogononta</taxon>
        <taxon>Pseudotrocha</taxon>
        <taxon>Ploima</taxon>
        <taxon>Brachionidae</taxon>
        <taxon>Brachionus</taxon>
    </lineage>
</organism>
<name>A0A3M7PPJ7_BRAPC</name>
<reference evidence="2 3" key="1">
    <citation type="journal article" date="2018" name="Sci. Rep.">
        <title>Genomic signatures of local adaptation to the degree of environmental predictability in rotifers.</title>
        <authorList>
            <person name="Franch-Gras L."/>
            <person name="Hahn C."/>
            <person name="Garcia-Roger E.M."/>
            <person name="Carmona M.J."/>
            <person name="Serra M."/>
            <person name="Gomez A."/>
        </authorList>
    </citation>
    <scope>NUCLEOTIDE SEQUENCE [LARGE SCALE GENOMIC DNA]</scope>
    <source>
        <strain evidence="2">HYR1</strain>
    </source>
</reference>
<keyword evidence="1" id="KW-0812">Transmembrane</keyword>
<evidence type="ECO:0000256" key="1">
    <source>
        <dbReference type="SAM" id="Phobius"/>
    </source>
</evidence>
<keyword evidence="3" id="KW-1185">Reference proteome</keyword>
<evidence type="ECO:0000313" key="3">
    <source>
        <dbReference type="Proteomes" id="UP000276133"/>
    </source>
</evidence>
<gene>
    <name evidence="2" type="ORF">BpHYR1_053957</name>
</gene>
<dbReference type="EMBL" id="REGN01009549">
    <property type="protein sequence ID" value="RNA00924.1"/>
    <property type="molecule type" value="Genomic_DNA"/>
</dbReference>
<comment type="caution">
    <text evidence="2">The sequence shown here is derived from an EMBL/GenBank/DDBJ whole genome shotgun (WGS) entry which is preliminary data.</text>
</comment>
<accession>A0A3M7PPJ7</accession>
<dbReference type="AlphaFoldDB" id="A0A3M7PPJ7"/>
<keyword evidence="1" id="KW-1133">Transmembrane helix</keyword>
<dbReference type="Proteomes" id="UP000276133">
    <property type="component" value="Unassembled WGS sequence"/>
</dbReference>